<proteinExistence type="predicted"/>
<keyword evidence="3" id="KW-1185">Reference proteome</keyword>
<dbReference type="InterPro" id="IPR001763">
    <property type="entry name" value="Rhodanese-like_dom"/>
</dbReference>
<dbReference type="Proteomes" id="UP000245206">
    <property type="component" value="Unassembled WGS sequence"/>
</dbReference>
<accession>A0A2P2D9E2</accession>
<evidence type="ECO:0000259" key="1">
    <source>
        <dbReference type="PROSITE" id="PS50206"/>
    </source>
</evidence>
<feature type="domain" description="Rhodanese" evidence="1">
    <location>
        <begin position="73"/>
        <end position="138"/>
    </location>
</feature>
<dbReference type="GO" id="GO:0016740">
    <property type="term" value="F:transferase activity"/>
    <property type="evidence" value="ECO:0007669"/>
    <property type="project" value="UniProtKB-KW"/>
</dbReference>
<evidence type="ECO:0000313" key="2">
    <source>
        <dbReference type="EMBL" id="GBF41236.1"/>
    </source>
</evidence>
<dbReference type="Gene3D" id="3.40.250.10">
    <property type="entry name" value="Rhodanese-like domain"/>
    <property type="match status" value="1"/>
</dbReference>
<dbReference type="AlphaFoldDB" id="A0A2P2D9E2"/>
<keyword evidence="2" id="KW-0808">Transferase</keyword>
<evidence type="ECO:0000313" key="3">
    <source>
        <dbReference type="Proteomes" id="UP000245206"/>
    </source>
</evidence>
<dbReference type="PROSITE" id="PS50206">
    <property type="entry name" value="RHODANESE_3"/>
    <property type="match status" value="1"/>
</dbReference>
<dbReference type="CDD" id="cd00158">
    <property type="entry name" value="RHOD"/>
    <property type="match status" value="1"/>
</dbReference>
<sequence length="188" mass="21293">MGKVMNRTIIVSLLLITVSLLAKPVEKQKKQPKLKPIPNRLIDYGEFKKIVNRSETERENHRLTEDQFLKMMSEDGVVVLDARSENRFRLLHIKGAVNLPFTEFTKDSLATVIPEPKSKILIYCNNNFEGNEQAFAAKSPAASLNLSTYNSLKAYGYSNIFELGPLLDVNQTKLPLVSEPKENQSLQE</sequence>
<dbReference type="EMBL" id="BFAZ01000003">
    <property type="protein sequence ID" value="GBF41236.1"/>
    <property type="molecule type" value="Genomic_DNA"/>
</dbReference>
<comment type="caution">
    <text evidence="2">The sequence shown here is derived from an EMBL/GenBank/DDBJ whole genome shotgun (WGS) entry which is preliminary data.</text>
</comment>
<protein>
    <submittedName>
        <fullName evidence="2">Rhodanese-like thiosulfate sulfurtransferase</fullName>
    </submittedName>
</protein>
<dbReference type="SMART" id="SM00450">
    <property type="entry name" value="RHOD"/>
    <property type="match status" value="1"/>
</dbReference>
<name>A0A2P2D9E2_9LEPT</name>
<gene>
    <name evidence="2" type="ORF">LPTSP2_05080</name>
</gene>
<dbReference type="InterPro" id="IPR036873">
    <property type="entry name" value="Rhodanese-like_dom_sf"/>
</dbReference>
<reference evidence="3" key="1">
    <citation type="journal article" date="2019" name="Microbiol. Immunol.">
        <title>Molecular and phenotypic characterization of Leptospira johnsonii sp. nov., Leptospira ellinghausenii sp. nov. and Leptospira ryugenii sp. nov. isolated from soil and water in Japan.</title>
        <authorList>
            <person name="Masuzawa T."/>
            <person name="Saito M."/>
            <person name="Nakao R."/>
            <person name="Nikaido Y."/>
            <person name="Matsumoto M."/>
            <person name="Ogawa M."/>
            <person name="Yokoyama M."/>
            <person name="Hidaka Y."/>
            <person name="Tomita J."/>
            <person name="Sakakibara K."/>
            <person name="Suzuki K."/>
            <person name="Yasuda S."/>
            <person name="Sato H."/>
            <person name="Yamaguchi M."/>
            <person name="Yoshida S.I."/>
            <person name="Koizumi N."/>
            <person name="Kawamura Y."/>
        </authorList>
    </citation>
    <scope>NUCLEOTIDE SEQUENCE [LARGE SCALE GENOMIC DNA]</scope>
    <source>
        <strain evidence="3">E18</strain>
    </source>
</reference>
<organism evidence="2 3">
    <name type="scientific">Leptospira ellinghausenii</name>
    <dbReference type="NCBI Taxonomy" id="1917822"/>
    <lineage>
        <taxon>Bacteria</taxon>
        <taxon>Pseudomonadati</taxon>
        <taxon>Spirochaetota</taxon>
        <taxon>Spirochaetia</taxon>
        <taxon>Leptospirales</taxon>
        <taxon>Leptospiraceae</taxon>
        <taxon>Leptospira</taxon>
    </lineage>
</organism>
<dbReference type="SUPFAM" id="SSF52821">
    <property type="entry name" value="Rhodanese/Cell cycle control phosphatase"/>
    <property type="match status" value="1"/>
</dbReference>
<dbReference type="Pfam" id="PF00581">
    <property type="entry name" value="Rhodanese"/>
    <property type="match status" value="1"/>
</dbReference>